<accession>A0AA39XH76</accession>
<reference evidence="1" key="1">
    <citation type="submission" date="2023-06" db="EMBL/GenBank/DDBJ databases">
        <title>Genome-scale phylogeny and comparative genomics of the fungal order Sordariales.</title>
        <authorList>
            <consortium name="Lawrence Berkeley National Laboratory"/>
            <person name="Hensen N."/>
            <person name="Bonometti L."/>
            <person name="Westerberg I."/>
            <person name="Brannstrom I.O."/>
            <person name="Guillou S."/>
            <person name="Cros-Aarteil S."/>
            <person name="Calhoun S."/>
            <person name="Haridas S."/>
            <person name="Kuo A."/>
            <person name="Mondo S."/>
            <person name="Pangilinan J."/>
            <person name="Riley R."/>
            <person name="Labutti K."/>
            <person name="Andreopoulos B."/>
            <person name="Lipzen A."/>
            <person name="Chen C."/>
            <person name="Yanf M."/>
            <person name="Daum C."/>
            <person name="Ng V."/>
            <person name="Clum A."/>
            <person name="Steindorff A."/>
            <person name="Ohm R."/>
            <person name="Martin F."/>
            <person name="Silar P."/>
            <person name="Natvig D."/>
            <person name="Lalanne C."/>
            <person name="Gautier V."/>
            <person name="Ament-Velasquez S.L."/>
            <person name="Kruys A."/>
            <person name="Hutchinson M.I."/>
            <person name="Powell A.J."/>
            <person name="Barry K."/>
            <person name="Miller A.N."/>
            <person name="Grigoriev I.V."/>
            <person name="Debuchy R."/>
            <person name="Gladieux P."/>
            <person name="Thoren M.H."/>
            <person name="Johannesson H."/>
        </authorList>
    </citation>
    <scope>NUCLEOTIDE SEQUENCE</scope>
    <source>
        <strain evidence="1">CBS 606.72</strain>
    </source>
</reference>
<organism evidence="1 2">
    <name type="scientific">Immersiella caudata</name>
    <dbReference type="NCBI Taxonomy" id="314043"/>
    <lineage>
        <taxon>Eukaryota</taxon>
        <taxon>Fungi</taxon>
        <taxon>Dikarya</taxon>
        <taxon>Ascomycota</taxon>
        <taxon>Pezizomycotina</taxon>
        <taxon>Sordariomycetes</taxon>
        <taxon>Sordariomycetidae</taxon>
        <taxon>Sordariales</taxon>
        <taxon>Lasiosphaeriaceae</taxon>
        <taxon>Immersiella</taxon>
    </lineage>
</organism>
<comment type="caution">
    <text evidence="1">The sequence shown here is derived from an EMBL/GenBank/DDBJ whole genome shotgun (WGS) entry which is preliminary data.</text>
</comment>
<evidence type="ECO:0000313" key="1">
    <source>
        <dbReference type="EMBL" id="KAK0633944.1"/>
    </source>
</evidence>
<dbReference type="AlphaFoldDB" id="A0AA39XH76"/>
<sequence length="423" mass="44257">ARWGRVHSGAQCDDPWTLLDKQKRCHVLAVNLCQTPIVLCYPQGLARARPLVQAMVAPVLLLAWLLPAAEAIPQSTGCSGNCFKALQHPTRAAEASSLCSSILETILAPTATSDLPTWASQGCHGPLGPVLKLSKACSRYLTTSSSPSLSPSSTSWASESTAISTCPVHSTETITETVTGSASVFPSSCPAPSIETTTETITGSASALPSSCPAASTITLPEVTITASASVVITTSTTTTTTTTTSTTTLFTPVSSTCAQLLSNPSFQNPSRALFPWIGTQNPGGPSSGAALIEDPTTSTISLVVRAVRGTTSETENPFVRMTQGISLCAGTYAVRSRAQNRESITTSPGGWVLRGNLRTGGSTYTTEVQIGAETAGVWVVREGVTRWNLGVGTGEFWVDIVPVAPWDGDATVWVDWIELVRV</sequence>
<protein>
    <submittedName>
        <fullName evidence="1">Uncharacterized protein</fullName>
    </submittedName>
</protein>
<proteinExistence type="predicted"/>
<keyword evidence="2" id="KW-1185">Reference proteome</keyword>
<dbReference type="Proteomes" id="UP001175000">
    <property type="component" value="Unassembled WGS sequence"/>
</dbReference>
<dbReference type="EMBL" id="JAULSU010000001">
    <property type="protein sequence ID" value="KAK0633944.1"/>
    <property type="molecule type" value="Genomic_DNA"/>
</dbReference>
<evidence type="ECO:0000313" key="2">
    <source>
        <dbReference type="Proteomes" id="UP001175000"/>
    </source>
</evidence>
<feature type="non-terminal residue" evidence="1">
    <location>
        <position position="1"/>
    </location>
</feature>
<gene>
    <name evidence="1" type="ORF">B0T14DRAFT_84090</name>
</gene>
<name>A0AA39XH76_9PEZI</name>